<feature type="binding site" evidence="8">
    <location>
        <begin position="56"/>
        <end position="58"/>
    </location>
    <ligand>
        <name>5-amino-6-(D-ribitylamino)uracil</name>
        <dbReference type="ChEBI" id="CHEBI:15934"/>
    </ligand>
</feature>
<evidence type="ECO:0000256" key="8">
    <source>
        <dbReference type="HAMAP-Rule" id="MF_00178"/>
    </source>
</evidence>
<dbReference type="InterPro" id="IPR034964">
    <property type="entry name" value="LS"/>
</dbReference>
<dbReference type="EC" id="2.5.1.78" evidence="3 8"/>
<dbReference type="FunFam" id="3.40.50.960:FF:000001">
    <property type="entry name" value="6,7-dimethyl-8-ribityllumazine synthase"/>
    <property type="match status" value="1"/>
</dbReference>
<dbReference type="GO" id="GO:0000906">
    <property type="term" value="F:6,7-dimethyl-8-ribityllumazine synthase activity"/>
    <property type="evidence" value="ECO:0007669"/>
    <property type="project" value="UniProtKB-UniRule"/>
</dbReference>
<keyword evidence="5 8" id="KW-0808">Transferase</keyword>
<dbReference type="SUPFAM" id="SSF52121">
    <property type="entry name" value="Lumazine synthase"/>
    <property type="match status" value="1"/>
</dbReference>
<dbReference type="InterPro" id="IPR002180">
    <property type="entry name" value="LS/RS"/>
</dbReference>
<gene>
    <name evidence="8" type="primary">ribH</name>
    <name evidence="9" type="ORF">ENW73_09925</name>
</gene>
<evidence type="ECO:0000256" key="2">
    <source>
        <dbReference type="ARBA" id="ARBA00007424"/>
    </source>
</evidence>
<dbReference type="InterPro" id="IPR036467">
    <property type="entry name" value="LS/RS_sf"/>
</dbReference>
<evidence type="ECO:0000256" key="4">
    <source>
        <dbReference type="ARBA" id="ARBA00022619"/>
    </source>
</evidence>
<dbReference type="HAMAP" id="MF_00178">
    <property type="entry name" value="Lumazine_synth"/>
    <property type="match status" value="1"/>
</dbReference>
<dbReference type="EMBL" id="DTLI01000238">
    <property type="protein sequence ID" value="HHS53148.1"/>
    <property type="molecule type" value="Genomic_DNA"/>
</dbReference>
<dbReference type="GO" id="GO:0009349">
    <property type="term" value="C:riboflavin synthase complex"/>
    <property type="evidence" value="ECO:0007669"/>
    <property type="project" value="UniProtKB-UniRule"/>
</dbReference>
<feature type="active site" description="Proton donor" evidence="8">
    <location>
        <position position="88"/>
    </location>
</feature>
<feature type="binding site" evidence="8">
    <location>
        <position position="127"/>
    </location>
    <ligand>
        <name>(2S)-2-hydroxy-3-oxobutyl phosphate</name>
        <dbReference type="ChEBI" id="CHEBI:58830"/>
    </ligand>
</feature>
<comment type="caution">
    <text evidence="9">The sequence shown here is derived from an EMBL/GenBank/DDBJ whole genome shotgun (WGS) entry which is preliminary data.</text>
</comment>
<comment type="catalytic activity">
    <reaction evidence="6 8">
        <text>(2S)-2-hydroxy-3-oxobutyl phosphate + 5-amino-6-(D-ribitylamino)uracil = 6,7-dimethyl-8-(1-D-ribityl)lumazine + phosphate + 2 H2O + H(+)</text>
        <dbReference type="Rhea" id="RHEA:26152"/>
        <dbReference type="ChEBI" id="CHEBI:15377"/>
        <dbReference type="ChEBI" id="CHEBI:15378"/>
        <dbReference type="ChEBI" id="CHEBI:15934"/>
        <dbReference type="ChEBI" id="CHEBI:43474"/>
        <dbReference type="ChEBI" id="CHEBI:58201"/>
        <dbReference type="ChEBI" id="CHEBI:58830"/>
        <dbReference type="EC" id="2.5.1.78"/>
    </reaction>
</comment>
<dbReference type="Pfam" id="PF00885">
    <property type="entry name" value="DMRL_synthase"/>
    <property type="match status" value="1"/>
</dbReference>
<comment type="function">
    <text evidence="8">Catalyzes the formation of 6,7-dimethyl-8-ribityllumazine by condensation of 5-amino-6-(D-ribitylamino)uracil with 3,4-dihydroxy-2-butanone 4-phosphate. This is the penultimate step in the biosynthesis of riboflavin.</text>
</comment>
<evidence type="ECO:0000256" key="1">
    <source>
        <dbReference type="ARBA" id="ARBA00004917"/>
    </source>
</evidence>
<name>A0A7C6AAI8_UNCW3</name>
<comment type="pathway">
    <text evidence="1 8">Cofactor biosynthesis; riboflavin biosynthesis; riboflavin from 2-hydroxy-3-oxobutyl phosphate and 5-amino-6-(D-ribitylamino)uracil: step 1/2.</text>
</comment>
<reference evidence="9" key="1">
    <citation type="journal article" date="2020" name="mSystems">
        <title>Genome- and Community-Level Interaction Insights into Carbon Utilization and Element Cycling Functions of Hydrothermarchaeota in Hydrothermal Sediment.</title>
        <authorList>
            <person name="Zhou Z."/>
            <person name="Liu Y."/>
            <person name="Xu W."/>
            <person name="Pan J."/>
            <person name="Luo Z.H."/>
            <person name="Li M."/>
        </authorList>
    </citation>
    <scope>NUCLEOTIDE SEQUENCE [LARGE SCALE GENOMIC DNA]</scope>
    <source>
        <strain evidence="9">SpSt-876</strain>
    </source>
</reference>
<dbReference type="PANTHER" id="PTHR21058:SF0">
    <property type="entry name" value="6,7-DIMETHYL-8-RIBITYLLUMAZINE SYNTHASE"/>
    <property type="match status" value="1"/>
</dbReference>
<feature type="binding site" evidence="8">
    <location>
        <position position="113"/>
    </location>
    <ligand>
        <name>5-amino-6-(D-ribitylamino)uracil</name>
        <dbReference type="ChEBI" id="CHEBI:15934"/>
    </ligand>
</feature>
<dbReference type="PANTHER" id="PTHR21058">
    <property type="entry name" value="6,7-DIMETHYL-8-RIBITYLLUMAZINE SYNTHASE DMRL SYNTHASE LUMAZINE SYNTHASE"/>
    <property type="match status" value="1"/>
</dbReference>
<organism evidence="9">
    <name type="scientific">candidate division WOR-3 bacterium</name>
    <dbReference type="NCBI Taxonomy" id="2052148"/>
    <lineage>
        <taxon>Bacteria</taxon>
        <taxon>Bacteria division WOR-3</taxon>
    </lineage>
</organism>
<feature type="binding site" evidence="8">
    <location>
        <position position="24"/>
    </location>
    <ligand>
        <name>5-amino-6-(D-ribitylamino)uracil</name>
        <dbReference type="ChEBI" id="CHEBI:15934"/>
    </ligand>
</feature>
<proteinExistence type="inferred from homology"/>
<dbReference type="GO" id="GO:0005829">
    <property type="term" value="C:cytosol"/>
    <property type="evidence" value="ECO:0007669"/>
    <property type="project" value="TreeGrafter"/>
</dbReference>
<evidence type="ECO:0000256" key="3">
    <source>
        <dbReference type="ARBA" id="ARBA00012664"/>
    </source>
</evidence>
<evidence type="ECO:0000256" key="7">
    <source>
        <dbReference type="ARBA" id="ARBA00072606"/>
    </source>
</evidence>
<dbReference type="GO" id="GO:0009231">
    <property type="term" value="P:riboflavin biosynthetic process"/>
    <property type="evidence" value="ECO:0007669"/>
    <property type="project" value="UniProtKB-UniRule"/>
</dbReference>
<sequence length="155" mass="16887">MEKKEYKGKLDATGKTFALVVSRFNEFLSKELLNGAIDCLERHNAKAIEVFWTPGSFEIPTVAMKLAESKRFDAIVALGAIIRGDTPHFEYIASAVCKEIAKISRSTGVPTTFGIITADTIEQAVERAGTKAGNKGFTAALFAIEMVNLMDNLKP</sequence>
<dbReference type="AlphaFoldDB" id="A0A7C6AAI8"/>
<feature type="binding site" evidence="8">
    <location>
        <begin position="85"/>
        <end position="86"/>
    </location>
    <ligand>
        <name>(2S)-2-hydroxy-3-oxobutyl phosphate</name>
        <dbReference type="ChEBI" id="CHEBI:58830"/>
    </ligand>
</feature>
<dbReference type="NCBIfam" id="TIGR00114">
    <property type="entry name" value="lumazine-synth"/>
    <property type="match status" value="1"/>
</dbReference>
<evidence type="ECO:0000313" key="9">
    <source>
        <dbReference type="EMBL" id="HHS53148.1"/>
    </source>
</evidence>
<dbReference type="Gene3D" id="3.40.50.960">
    <property type="entry name" value="Lumazine/riboflavin synthase"/>
    <property type="match status" value="1"/>
</dbReference>
<comment type="similarity">
    <text evidence="2 8">Belongs to the DMRL synthase family.</text>
</comment>
<feature type="binding site" evidence="8">
    <location>
        <begin position="80"/>
        <end position="82"/>
    </location>
    <ligand>
        <name>5-amino-6-(D-ribitylamino)uracil</name>
        <dbReference type="ChEBI" id="CHEBI:15934"/>
    </ligand>
</feature>
<evidence type="ECO:0000256" key="6">
    <source>
        <dbReference type="ARBA" id="ARBA00048785"/>
    </source>
</evidence>
<dbReference type="UniPathway" id="UPA00275">
    <property type="reaction ID" value="UER00404"/>
</dbReference>
<dbReference type="CDD" id="cd09209">
    <property type="entry name" value="Lumazine_synthase-I"/>
    <property type="match status" value="1"/>
</dbReference>
<evidence type="ECO:0000256" key="5">
    <source>
        <dbReference type="ARBA" id="ARBA00022679"/>
    </source>
</evidence>
<protein>
    <recommendedName>
        <fullName evidence="7 8">6,7-dimethyl-8-ribityllumazine synthase</fullName>
        <shortName evidence="8">DMRL synthase</shortName>
        <shortName evidence="8">LS</shortName>
        <shortName evidence="8">Lumazine synthase</shortName>
        <ecNumber evidence="3 8">2.5.1.78</ecNumber>
    </recommendedName>
</protein>
<accession>A0A7C6AAI8</accession>
<keyword evidence="4 8" id="KW-0686">Riboflavin biosynthesis</keyword>